<dbReference type="AlphaFoldDB" id="A0A165TCL6"/>
<dbReference type="GO" id="GO:0020037">
    <property type="term" value="F:heme binding"/>
    <property type="evidence" value="ECO:0007669"/>
    <property type="project" value="InterPro"/>
</dbReference>
<keyword evidence="6 7" id="KW-0349">Heme</keyword>
<dbReference type="STRING" id="1314783.A0A165TCL6"/>
<feature type="binding site" description="axial binding residue" evidence="6">
    <location>
        <position position="440"/>
    </location>
    <ligand>
        <name>heme</name>
        <dbReference type="ChEBI" id="CHEBI:30413"/>
    </ligand>
    <ligandPart>
        <name>Fe</name>
        <dbReference type="ChEBI" id="CHEBI:18248"/>
    </ligandPart>
</feature>
<dbReference type="EMBL" id="KV429037">
    <property type="protein sequence ID" value="KZT73242.1"/>
    <property type="molecule type" value="Genomic_DNA"/>
</dbReference>
<dbReference type="GO" id="GO:0005506">
    <property type="term" value="F:iron ion binding"/>
    <property type="evidence" value="ECO:0007669"/>
    <property type="project" value="InterPro"/>
</dbReference>
<dbReference type="CDD" id="cd11041">
    <property type="entry name" value="CYP503A1-like"/>
    <property type="match status" value="1"/>
</dbReference>
<dbReference type="OrthoDB" id="1844152at2759"/>
<organism evidence="8 9">
    <name type="scientific">Daedalea quercina L-15889</name>
    <dbReference type="NCBI Taxonomy" id="1314783"/>
    <lineage>
        <taxon>Eukaryota</taxon>
        <taxon>Fungi</taxon>
        <taxon>Dikarya</taxon>
        <taxon>Basidiomycota</taxon>
        <taxon>Agaricomycotina</taxon>
        <taxon>Agaricomycetes</taxon>
        <taxon>Polyporales</taxon>
        <taxon>Fomitopsis</taxon>
    </lineage>
</organism>
<keyword evidence="5 6" id="KW-0408">Iron</keyword>
<dbReference type="InterPro" id="IPR002401">
    <property type="entry name" value="Cyt_P450_E_grp-I"/>
</dbReference>
<evidence type="ECO:0000256" key="4">
    <source>
        <dbReference type="ARBA" id="ARBA00023002"/>
    </source>
</evidence>
<dbReference type="InterPro" id="IPR017972">
    <property type="entry name" value="Cyt_P450_CS"/>
</dbReference>
<dbReference type="Pfam" id="PF00067">
    <property type="entry name" value="p450"/>
    <property type="match status" value="1"/>
</dbReference>
<evidence type="ECO:0000256" key="7">
    <source>
        <dbReference type="RuleBase" id="RU000461"/>
    </source>
</evidence>
<keyword evidence="4 7" id="KW-0560">Oxidoreductase</keyword>
<dbReference type="Proteomes" id="UP000076727">
    <property type="component" value="Unassembled WGS sequence"/>
</dbReference>
<sequence>MDARLIVYALLLAAPLLILVRRRMNPLYRIPAVGHSDPFLSYWSALKFFVNAREMLQEGYSKYRGSVFRVPLLDRWVVVVSGAAMNEQLRKYPDDQMSFIDAAEELVQAKYTIAKQVHENPMHIPVIRGPFTKNLAALMPDVADEVASAVRDAIPDTGDEWVGVVAFPAMTRVVCRASNRVFIGLPLCRNPEYIDIVLGYTKDVAKGRFIMTITPILLKPLVGRLLPWSANALKKFSALVKPIVDESFRQFEHHGKQWEDKPKNLLTWLTEEAKATGNGPEIVVSALLSSNFVAIHTSSISVTHALYHLAACPEFAAPLREEIEGAIRRHGWGKQAISEMWKLDSFMRESQRFNGTSGVSVIRKAVVDVRLADGTVIPAGTLVGAAADATHWDEDNYDDAAVFSPFRFSDMRADEGERVKHQFVSTSPEYVPFGHGKHACPGRFFAGNELKTVIAHLVLNYDMKFDGDGARPPNRWFAAAVLPNLDAKVYFRKRQAASA</sequence>
<keyword evidence="3 6" id="KW-0479">Metal-binding</keyword>
<evidence type="ECO:0000313" key="9">
    <source>
        <dbReference type="Proteomes" id="UP000076727"/>
    </source>
</evidence>
<dbReference type="InterPro" id="IPR001128">
    <property type="entry name" value="Cyt_P450"/>
</dbReference>
<dbReference type="PRINTS" id="PR00463">
    <property type="entry name" value="EP450I"/>
</dbReference>
<dbReference type="GO" id="GO:0016705">
    <property type="term" value="F:oxidoreductase activity, acting on paired donors, with incorporation or reduction of molecular oxygen"/>
    <property type="evidence" value="ECO:0007669"/>
    <property type="project" value="InterPro"/>
</dbReference>
<accession>A0A165TCL6</accession>
<proteinExistence type="inferred from homology"/>
<dbReference type="PROSITE" id="PS00086">
    <property type="entry name" value="CYTOCHROME_P450"/>
    <property type="match status" value="1"/>
</dbReference>
<evidence type="ECO:0000256" key="5">
    <source>
        <dbReference type="ARBA" id="ARBA00023004"/>
    </source>
</evidence>
<keyword evidence="9" id="KW-1185">Reference proteome</keyword>
<gene>
    <name evidence="8" type="ORF">DAEQUDRAFT_662355</name>
</gene>
<dbReference type="PANTHER" id="PTHR46206">
    <property type="entry name" value="CYTOCHROME P450"/>
    <property type="match status" value="1"/>
</dbReference>
<dbReference type="Gene3D" id="1.10.630.10">
    <property type="entry name" value="Cytochrome P450"/>
    <property type="match status" value="1"/>
</dbReference>
<comment type="similarity">
    <text evidence="2 7">Belongs to the cytochrome P450 family.</text>
</comment>
<evidence type="ECO:0000256" key="1">
    <source>
        <dbReference type="ARBA" id="ARBA00001971"/>
    </source>
</evidence>
<protein>
    <submittedName>
        <fullName evidence="8">Cytochrome P450</fullName>
    </submittedName>
</protein>
<comment type="cofactor">
    <cofactor evidence="1 6">
        <name>heme</name>
        <dbReference type="ChEBI" id="CHEBI:30413"/>
    </cofactor>
</comment>
<name>A0A165TCL6_9APHY</name>
<keyword evidence="7" id="KW-0503">Monooxygenase</keyword>
<reference evidence="8 9" key="1">
    <citation type="journal article" date="2016" name="Mol. Biol. Evol.">
        <title>Comparative Genomics of Early-Diverging Mushroom-Forming Fungi Provides Insights into the Origins of Lignocellulose Decay Capabilities.</title>
        <authorList>
            <person name="Nagy L.G."/>
            <person name="Riley R."/>
            <person name="Tritt A."/>
            <person name="Adam C."/>
            <person name="Daum C."/>
            <person name="Floudas D."/>
            <person name="Sun H."/>
            <person name="Yadav J.S."/>
            <person name="Pangilinan J."/>
            <person name="Larsson K.H."/>
            <person name="Matsuura K."/>
            <person name="Barry K."/>
            <person name="Labutti K."/>
            <person name="Kuo R."/>
            <person name="Ohm R.A."/>
            <person name="Bhattacharya S.S."/>
            <person name="Shirouzu T."/>
            <person name="Yoshinaga Y."/>
            <person name="Martin F.M."/>
            <person name="Grigoriev I.V."/>
            <person name="Hibbett D.S."/>
        </authorList>
    </citation>
    <scope>NUCLEOTIDE SEQUENCE [LARGE SCALE GENOMIC DNA]</scope>
    <source>
        <strain evidence="8 9">L-15889</strain>
    </source>
</reference>
<dbReference type="InterPro" id="IPR036396">
    <property type="entry name" value="Cyt_P450_sf"/>
</dbReference>
<dbReference type="GO" id="GO:0004497">
    <property type="term" value="F:monooxygenase activity"/>
    <property type="evidence" value="ECO:0007669"/>
    <property type="project" value="UniProtKB-KW"/>
</dbReference>
<evidence type="ECO:0000256" key="2">
    <source>
        <dbReference type="ARBA" id="ARBA00010617"/>
    </source>
</evidence>
<evidence type="ECO:0000256" key="3">
    <source>
        <dbReference type="ARBA" id="ARBA00022723"/>
    </source>
</evidence>
<dbReference type="SUPFAM" id="SSF48264">
    <property type="entry name" value="Cytochrome P450"/>
    <property type="match status" value="1"/>
</dbReference>
<evidence type="ECO:0000313" key="8">
    <source>
        <dbReference type="EMBL" id="KZT73242.1"/>
    </source>
</evidence>
<evidence type="ECO:0000256" key="6">
    <source>
        <dbReference type="PIRSR" id="PIRSR602401-1"/>
    </source>
</evidence>